<dbReference type="EMBL" id="FMZK01000001">
    <property type="protein sequence ID" value="SDC13497.1"/>
    <property type="molecule type" value="Genomic_DNA"/>
</dbReference>
<protein>
    <submittedName>
        <fullName evidence="1">Uncharacterized protein</fullName>
    </submittedName>
</protein>
<dbReference type="Proteomes" id="UP000182100">
    <property type="component" value="Unassembled WGS sequence"/>
</dbReference>
<gene>
    <name evidence="1" type="ORF">SAMN05216505_101510</name>
</gene>
<accession>A0A1G6J483</accession>
<evidence type="ECO:0000313" key="1">
    <source>
        <dbReference type="EMBL" id="SDC13497.1"/>
    </source>
</evidence>
<evidence type="ECO:0000313" key="2">
    <source>
        <dbReference type="Proteomes" id="UP000182100"/>
    </source>
</evidence>
<reference evidence="2" key="1">
    <citation type="submission" date="2016-10" db="EMBL/GenBank/DDBJ databases">
        <authorList>
            <person name="Varghese N."/>
            <person name="Submissions S."/>
        </authorList>
    </citation>
    <scope>NUCLEOTIDE SEQUENCE [LARGE SCALE GENOMIC DNA]</scope>
    <source>
        <strain evidence="2">CGMCC 4.3504</strain>
    </source>
</reference>
<dbReference type="AlphaFoldDB" id="A0A1G6J483"/>
<proteinExistence type="predicted"/>
<sequence length="279" mass="31450">MLHRLRKADHQPYRGTLNHCSKTAPSTWPRQSTTVSDGMHNAFMSHDHRPGDVLVLGCPFTETAVTEVTHYYVSVRWPWLEVDPQAESIRWNGRRALPTPAAREWEIFRTEPAESALKPGDTCLVGIPTTVVHVQAVHRFDPPLVTGMLPRPASYLEVLQQGETHDPSLEDQGYTIDPVGGEPIRIELSFRPYAFLEPGDEVADRNGRAWRFDAAWDWHPFDGEQSGTPTWPLTLITRHGEPTPKEAEEVARVTAVGSHGDELERWSGFTRARPAAQRQ</sequence>
<keyword evidence="2" id="KW-1185">Reference proteome</keyword>
<name>A0A1G6J483_9ACTN</name>
<organism evidence="1 2">
    <name type="scientific">Streptomyces prasinopilosus</name>
    <dbReference type="NCBI Taxonomy" id="67344"/>
    <lineage>
        <taxon>Bacteria</taxon>
        <taxon>Bacillati</taxon>
        <taxon>Actinomycetota</taxon>
        <taxon>Actinomycetes</taxon>
        <taxon>Kitasatosporales</taxon>
        <taxon>Streptomycetaceae</taxon>
        <taxon>Streptomyces</taxon>
    </lineage>
</organism>